<keyword evidence="2" id="KW-0689">Ribosomal protein</keyword>
<dbReference type="GO" id="GO:0006412">
    <property type="term" value="P:translation"/>
    <property type="evidence" value="ECO:0007669"/>
    <property type="project" value="InterPro"/>
</dbReference>
<dbReference type="GO" id="GO:1990904">
    <property type="term" value="C:ribonucleoprotein complex"/>
    <property type="evidence" value="ECO:0007669"/>
    <property type="project" value="UniProtKB-KW"/>
</dbReference>
<dbReference type="AlphaFoldDB" id="A0A381Z5L6"/>
<protein>
    <recommendedName>
        <fullName evidence="5">50S ribosomal protein L23</fullName>
    </recommendedName>
</protein>
<evidence type="ECO:0000256" key="3">
    <source>
        <dbReference type="ARBA" id="ARBA00023274"/>
    </source>
</evidence>
<dbReference type="InterPro" id="IPR013025">
    <property type="entry name" value="Ribosomal_uL23-like"/>
</dbReference>
<gene>
    <name evidence="4" type="ORF">METZ01_LOCUS137288</name>
</gene>
<reference evidence="4" key="1">
    <citation type="submission" date="2018-05" db="EMBL/GenBank/DDBJ databases">
        <authorList>
            <person name="Lanie J.A."/>
            <person name="Ng W.-L."/>
            <person name="Kazmierczak K.M."/>
            <person name="Andrzejewski T.M."/>
            <person name="Davidsen T.M."/>
            <person name="Wayne K.J."/>
            <person name="Tettelin H."/>
            <person name="Glass J.I."/>
            <person name="Rusch D."/>
            <person name="Podicherti R."/>
            <person name="Tsui H.-C.T."/>
            <person name="Winkler M.E."/>
        </authorList>
    </citation>
    <scope>NUCLEOTIDE SEQUENCE</scope>
</reference>
<evidence type="ECO:0000256" key="2">
    <source>
        <dbReference type="ARBA" id="ARBA00022980"/>
    </source>
</evidence>
<keyword evidence="3" id="KW-0687">Ribonucleoprotein</keyword>
<sequence>MQDQGVYTFEVDIKSNKSQIKSNVESAYGVNVVNIRTLITKSAQKRNPRTGSWMAGKKIKKALVKIQNDQTINIFEGV</sequence>
<dbReference type="GO" id="GO:0003735">
    <property type="term" value="F:structural constituent of ribosome"/>
    <property type="evidence" value="ECO:0007669"/>
    <property type="project" value="InterPro"/>
</dbReference>
<dbReference type="Pfam" id="PF00276">
    <property type="entry name" value="Ribosomal_L23"/>
    <property type="match status" value="1"/>
</dbReference>
<proteinExistence type="inferred from homology"/>
<organism evidence="4">
    <name type="scientific">marine metagenome</name>
    <dbReference type="NCBI Taxonomy" id="408172"/>
    <lineage>
        <taxon>unclassified sequences</taxon>
        <taxon>metagenomes</taxon>
        <taxon>ecological metagenomes</taxon>
    </lineage>
</organism>
<dbReference type="Gene3D" id="3.30.70.330">
    <property type="match status" value="1"/>
</dbReference>
<dbReference type="InterPro" id="IPR012678">
    <property type="entry name" value="Ribosomal_uL23/eL15/eS24_sf"/>
</dbReference>
<evidence type="ECO:0000256" key="1">
    <source>
        <dbReference type="ARBA" id="ARBA00006700"/>
    </source>
</evidence>
<dbReference type="GO" id="GO:0005840">
    <property type="term" value="C:ribosome"/>
    <property type="evidence" value="ECO:0007669"/>
    <property type="project" value="UniProtKB-KW"/>
</dbReference>
<dbReference type="EMBL" id="UINC01020008">
    <property type="protein sequence ID" value="SVA84434.1"/>
    <property type="molecule type" value="Genomic_DNA"/>
</dbReference>
<dbReference type="InterPro" id="IPR012677">
    <property type="entry name" value="Nucleotide-bd_a/b_plait_sf"/>
</dbReference>
<evidence type="ECO:0000313" key="4">
    <source>
        <dbReference type="EMBL" id="SVA84434.1"/>
    </source>
</evidence>
<evidence type="ECO:0008006" key="5">
    <source>
        <dbReference type="Google" id="ProtNLM"/>
    </source>
</evidence>
<name>A0A381Z5L6_9ZZZZ</name>
<accession>A0A381Z5L6</accession>
<comment type="similarity">
    <text evidence="1">Belongs to the universal ribosomal protein uL23 family.</text>
</comment>
<dbReference type="SUPFAM" id="SSF54189">
    <property type="entry name" value="Ribosomal proteins S24e, L23 and L15e"/>
    <property type="match status" value="1"/>
</dbReference>